<gene>
    <name evidence="1" type="ORF">QFC24_000754</name>
</gene>
<sequence length="156" mass="17674">MEKPIPKEEMDIFKTLIAEALHKADPKIQFELMGMYRRGERLSLDIDIAVWHVSYVRADQERIAEDVMELVKNALVAAGLMGSERVFQSGKKKCMFLTRVPQSHAHLLSSDEEGQVATLRALEVRVCPVESVPYFLLANTGDDMLMKVIRKAAKSR</sequence>
<comment type="caution">
    <text evidence="1">The sequence shown here is derived from an EMBL/GenBank/DDBJ whole genome shotgun (WGS) entry which is preliminary data.</text>
</comment>
<evidence type="ECO:0000313" key="1">
    <source>
        <dbReference type="EMBL" id="KAJ9127347.1"/>
    </source>
</evidence>
<dbReference type="EMBL" id="JASBWV010000002">
    <property type="protein sequence ID" value="KAJ9127347.1"/>
    <property type="molecule type" value="Genomic_DNA"/>
</dbReference>
<evidence type="ECO:0000313" key="2">
    <source>
        <dbReference type="Proteomes" id="UP001234202"/>
    </source>
</evidence>
<keyword evidence="2" id="KW-1185">Reference proteome</keyword>
<accession>A0ACC2XVS2</accession>
<name>A0ACC2XVS2_9TREE</name>
<protein>
    <submittedName>
        <fullName evidence="1">Uncharacterized protein</fullName>
    </submittedName>
</protein>
<reference evidence="1" key="1">
    <citation type="submission" date="2023-04" db="EMBL/GenBank/DDBJ databases">
        <title>Draft Genome sequencing of Naganishia species isolated from polar environments using Oxford Nanopore Technology.</title>
        <authorList>
            <person name="Leo P."/>
            <person name="Venkateswaran K."/>
        </authorList>
    </citation>
    <scope>NUCLEOTIDE SEQUENCE</scope>
    <source>
        <strain evidence="1">DBVPG 5303</strain>
    </source>
</reference>
<proteinExistence type="predicted"/>
<dbReference type="Proteomes" id="UP001234202">
    <property type="component" value="Unassembled WGS sequence"/>
</dbReference>
<organism evidence="1 2">
    <name type="scientific">Naganishia onofrii</name>
    <dbReference type="NCBI Taxonomy" id="1851511"/>
    <lineage>
        <taxon>Eukaryota</taxon>
        <taxon>Fungi</taxon>
        <taxon>Dikarya</taxon>
        <taxon>Basidiomycota</taxon>
        <taxon>Agaricomycotina</taxon>
        <taxon>Tremellomycetes</taxon>
        <taxon>Filobasidiales</taxon>
        <taxon>Filobasidiaceae</taxon>
        <taxon>Naganishia</taxon>
    </lineage>
</organism>